<organism evidence="1 2">
    <name type="scientific">Clostridium frigidicarnis</name>
    <dbReference type="NCBI Taxonomy" id="84698"/>
    <lineage>
        <taxon>Bacteria</taxon>
        <taxon>Bacillati</taxon>
        <taxon>Bacillota</taxon>
        <taxon>Clostridia</taxon>
        <taxon>Eubacteriales</taxon>
        <taxon>Clostridiaceae</taxon>
        <taxon>Clostridium</taxon>
    </lineage>
</organism>
<dbReference type="OrthoDB" id="6870466at2"/>
<proteinExistence type="predicted"/>
<evidence type="ECO:0000313" key="1">
    <source>
        <dbReference type="EMBL" id="SFA76298.1"/>
    </source>
</evidence>
<dbReference type="AlphaFoldDB" id="A0A1I0VJC2"/>
<dbReference type="RefSeq" id="WP_090038256.1">
    <property type="nucleotide sequence ID" value="NZ_FOKI01000002.1"/>
</dbReference>
<accession>A0A1I0VJC2</accession>
<name>A0A1I0VJC2_9CLOT</name>
<reference evidence="1 2" key="1">
    <citation type="submission" date="2016-10" db="EMBL/GenBank/DDBJ databases">
        <authorList>
            <person name="de Groot N.N."/>
        </authorList>
    </citation>
    <scope>NUCLEOTIDE SEQUENCE [LARGE SCALE GENOMIC DNA]</scope>
    <source>
        <strain evidence="1 2">DSM 12271</strain>
    </source>
</reference>
<sequence>MRRLVLFFHPGCERNISKYNDGICPSSKDRGHTRKYMVTNGKVLNKDVVQCKFGFWGEWEGSSEFTLVKDILKKKDHPTAIHSKLNLETNEGNFFNTDPCVMGNMFLYSSYQQNFIADLKELEVGDILLFGTGKKSFNSRKKNKKVYDIFICDTVFVIKYKIENMPTSSLEEFDNAVKSNLKKHKAPKCTIDNFDKLKEWYYEMNIKCLNNKENAFYIGATYEDKYKGMFSYIPCKVLDTIDEHGGFERPDLGPLLKELPEFKEVREGMKGFGNQNINIKDEVVNKKLFNSIMDYIKEENNLDIAVECDFYD</sequence>
<dbReference type="EMBL" id="FOKI01000002">
    <property type="protein sequence ID" value="SFA76298.1"/>
    <property type="molecule type" value="Genomic_DNA"/>
</dbReference>
<evidence type="ECO:0000313" key="2">
    <source>
        <dbReference type="Proteomes" id="UP000198619"/>
    </source>
</evidence>
<keyword evidence="2" id="KW-1185">Reference proteome</keyword>
<protein>
    <submittedName>
        <fullName evidence="1">Uncharacterized protein</fullName>
    </submittedName>
</protein>
<gene>
    <name evidence="1" type="ORF">SAMN04488528_1002105</name>
</gene>
<dbReference type="Proteomes" id="UP000198619">
    <property type="component" value="Unassembled WGS sequence"/>
</dbReference>